<dbReference type="InterPro" id="IPR012677">
    <property type="entry name" value="Nucleotide-bd_a/b_plait_sf"/>
</dbReference>
<dbReference type="SUPFAM" id="SSF54928">
    <property type="entry name" value="RNA-binding domain, RBD"/>
    <property type="match status" value="1"/>
</dbReference>
<evidence type="ECO:0000256" key="1">
    <source>
        <dbReference type="ARBA" id="ARBA00004123"/>
    </source>
</evidence>
<feature type="region of interest" description="Disordered" evidence="4">
    <location>
        <begin position="254"/>
        <end position="293"/>
    </location>
</feature>
<dbReference type="InterPro" id="IPR026896">
    <property type="entry name" value="CSTF_C"/>
</dbReference>
<dbReference type="GO" id="GO:0031124">
    <property type="term" value="P:mRNA 3'-end processing"/>
    <property type="evidence" value="ECO:0007669"/>
    <property type="project" value="InterPro"/>
</dbReference>
<dbReference type="PANTHER" id="PTHR45735:SF2">
    <property type="entry name" value="CLEAVAGE STIMULATION FACTOR SUBUNIT 2"/>
    <property type="match status" value="1"/>
</dbReference>
<dbReference type="Gene3D" id="1.10.20.70">
    <property type="entry name" value="Transcription termination and cleavage factor, C-terminal domain"/>
    <property type="match status" value="1"/>
</dbReference>
<dbReference type="InterPro" id="IPR025742">
    <property type="entry name" value="CSTF2_hinge"/>
</dbReference>
<keyword evidence="2" id="KW-0539">Nucleus</keyword>
<feature type="domain" description="RRM" evidence="5">
    <location>
        <begin position="78"/>
        <end position="156"/>
    </location>
</feature>
<sequence length="536" mass="55231">MNFRNTSQGASMAFNSKPPSNGFLPYGGYAGYGGRPGGPTGHSHVGSGVAPGSRTAVGGGPPGSSPSTATPGSTNSSCVLYLGAIPYNWDVEVIKSVVCGSGPVVDVRCMMDNASKNKGFCFVEYSSAEAASKALSVLSRIKIEGRKKLRIELSKEGLRNPVPGQKPELHLSRNFLPSNVIIPREMLLQAPDTDLNAGISSMGSGLPGSKSTSASSAEIASIMASSKQVKQMVGQMIANGMDMNQIASVVRQLASGGGPGAGEPPQIPAAPVDGSVAPDESRGPRGPRQSHQDQLATLSMASRYLPVPQQAAAAPGQLGNPGNPDPQAIYAKDKVSQTLAAIPPNVLIELLAKLKLVLSGPTPNYQQAAAILHDNPKLAAAAAQSLLLMGIIDLNVINETLAGRSVGNVGNANVGNANVGNSNVGNANVANVGTVGNVANANVANANVANANVGNTNNSNVANAINANANPNPPYSQLTAHPDWLSLPQHTVNKLMAISDQEANLIVQVLKLSPQQIANLPDNERNMANQIRSQYL</sequence>
<keyword evidence="3" id="KW-0694">RNA-binding</keyword>
<gene>
    <name evidence="6" type="ORF">DEBR0S1_16578G</name>
</gene>
<dbReference type="GO" id="GO:0003729">
    <property type="term" value="F:mRNA binding"/>
    <property type="evidence" value="ECO:0007669"/>
    <property type="project" value="TreeGrafter"/>
</dbReference>
<dbReference type="Proteomes" id="UP000478008">
    <property type="component" value="Unassembled WGS sequence"/>
</dbReference>
<dbReference type="Pfam" id="PF00076">
    <property type="entry name" value="RRM_1"/>
    <property type="match status" value="1"/>
</dbReference>
<organism evidence="6 7">
    <name type="scientific">Dekkera bruxellensis</name>
    <name type="common">Brettanomyces custersii</name>
    <dbReference type="NCBI Taxonomy" id="5007"/>
    <lineage>
        <taxon>Eukaryota</taxon>
        <taxon>Fungi</taxon>
        <taxon>Dikarya</taxon>
        <taxon>Ascomycota</taxon>
        <taxon>Saccharomycotina</taxon>
        <taxon>Pichiomycetes</taxon>
        <taxon>Pichiales</taxon>
        <taxon>Pichiaceae</taxon>
        <taxon>Brettanomyces</taxon>
    </lineage>
</organism>
<evidence type="ECO:0000256" key="4">
    <source>
        <dbReference type="SAM" id="MobiDB-lite"/>
    </source>
</evidence>
<comment type="subcellular location">
    <subcellularLocation>
        <location evidence="1">Nucleus</location>
    </subcellularLocation>
</comment>
<dbReference type="Gene3D" id="1.25.40.630">
    <property type="match status" value="1"/>
</dbReference>
<feature type="region of interest" description="Disordered" evidence="4">
    <location>
        <begin position="35"/>
        <end position="73"/>
    </location>
</feature>
<keyword evidence="7" id="KW-1185">Reference proteome</keyword>
<evidence type="ECO:0000313" key="7">
    <source>
        <dbReference type="Proteomes" id="UP000478008"/>
    </source>
</evidence>
<dbReference type="AlphaFoldDB" id="A0A7D9GYW9"/>
<dbReference type="Gene3D" id="3.30.70.330">
    <property type="match status" value="1"/>
</dbReference>
<proteinExistence type="predicted"/>
<name>A0A7D9GYW9_DEKBR</name>
<protein>
    <submittedName>
        <fullName evidence="6">DEBR0S1_16578g1_1</fullName>
    </submittedName>
</protein>
<dbReference type="InterPro" id="IPR035979">
    <property type="entry name" value="RBD_domain_sf"/>
</dbReference>
<evidence type="ECO:0000259" key="5">
    <source>
        <dbReference type="PROSITE" id="PS50102"/>
    </source>
</evidence>
<dbReference type="InterPro" id="IPR000504">
    <property type="entry name" value="RRM_dom"/>
</dbReference>
<dbReference type="SMART" id="SM00360">
    <property type="entry name" value="RRM"/>
    <property type="match status" value="1"/>
</dbReference>
<dbReference type="GO" id="GO:0005847">
    <property type="term" value="C:mRNA cleavage and polyadenylation specificity factor complex"/>
    <property type="evidence" value="ECO:0007669"/>
    <property type="project" value="TreeGrafter"/>
</dbReference>
<evidence type="ECO:0000256" key="2">
    <source>
        <dbReference type="ARBA" id="ARBA00023242"/>
    </source>
</evidence>
<dbReference type="Pfam" id="PF14327">
    <property type="entry name" value="CSTF2_hinge"/>
    <property type="match status" value="1"/>
</dbReference>
<evidence type="ECO:0000256" key="3">
    <source>
        <dbReference type="PROSITE-ProRule" id="PRU00176"/>
    </source>
</evidence>
<dbReference type="CDD" id="cd00590">
    <property type="entry name" value="RRM_SF"/>
    <property type="match status" value="1"/>
</dbReference>
<dbReference type="InterPro" id="IPR038192">
    <property type="entry name" value="CSTF_C_sf"/>
</dbReference>
<reference evidence="6 7" key="1">
    <citation type="submission" date="2019-07" db="EMBL/GenBank/DDBJ databases">
        <authorList>
            <person name="Friedrich A."/>
            <person name="Schacherer J."/>
        </authorList>
    </citation>
    <scope>NUCLEOTIDE SEQUENCE [LARGE SCALE GENOMIC DNA]</scope>
</reference>
<dbReference type="PROSITE" id="PS50102">
    <property type="entry name" value="RRM"/>
    <property type="match status" value="1"/>
</dbReference>
<dbReference type="PANTHER" id="PTHR45735">
    <property type="entry name" value="CLEAVAGE STIMULATION FACTOR SUBUNIT 2"/>
    <property type="match status" value="1"/>
</dbReference>
<dbReference type="EMBL" id="CABFWN010000001">
    <property type="protein sequence ID" value="VUG16428.1"/>
    <property type="molecule type" value="Genomic_DNA"/>
</dbReference>
<dbReference type="Pfam" id="PF14304">
    <property type="entry name" value="CSTF_C"/>
    <property type="match status" value="1"/>
</dbReference>
<evidence type="ECO:0000313" key="6">
    <source>
        <dbReference type="EMBL" id="VUG16428.1"/>
    </source>
</evidence>
<accession>A0A7D9GYW9</accession>